<comment type="subcellular location">
    <subcellularLocation>
        <location evidence="1">Membrane</location>
        <topology evidence="1">Single-pass membrane protein</topology>
    </subcellularLocation>
</comment>
<dbReference type="PANTHER" id="PTHR46008:SF62">
    <property type="entry name" value="PROTEIN KINASE DOMAIN-CONTAINING PROTEIN"/>
    <property type="match status" value="1"/>
</dbReference>
<dbReference type="OMA" id="DNANCTE"/>
<feature type="chain" id="PRO_5012784103" evidence="14">
    <location>
        <begin position="25"/>
        <end position="616"/>
    </location>
</feature>
<organism evidence="17 18">
    <name type="scientific">Helianthus annuus</name>
    <name type="common">Common sunflower</name>
    <dbReference type="NCBI Taxonomy" id="4232"/>
    <lineage>
        <taxon>Eukaryota</taxon>
        <taxon>Viridiplantae</taxon>
        <taxon>Streptophyta</taxon>
        <taxon>Embryophyta</taxon>
        <taxon>Tracheophyta</taxon>
        <taxon>Spermatophyta</taxon>
        <taxon>Magnoliopsida</taxon>
        <taxon>eudicotyledons</taxon>
        <taxon>Gunneridae</taxon>
        <taxon>Pentapetalae</taxon>
        <taxon>asterids</taxon>
        <taxon>campanulids</taxon>
        <taxon>Asterales</taxon>
        <taxon>Asteraceae</taxon>
        <taxon>Asteroideae</taxon>
        <taxon>Heliantheae alliance</taxon>
        <taxon>Heliantheae</taxon>
        <taxon>Helianthus</taxon>
    </lineage>
</organism>
<feature type="transmembrane region" description="Helical" evidence="13">
    <location>
        <begin position="271"/>
        <end position="295"/>
    </location>
</feature>
<feature type="binding site" evidence="12">
    <location>
        <position position="362"/>
    </location>
    <ligand>
        <name>ATP</name>
        <dbReference type="ChEBI" id="CHEBI:30616"/>
    </ligand>
</feature>
<dbReference type="PROSITE" id="PS50011">
    <property type="entry name" value="PROTEIN_KINASE_DOM"/>
    <property type="match status" value="1"/>
</dbReference>
<keyword evidence="6 12" id="KW-0547">Nucleotide-binding</keyword>
<evidence type="ECO:0000256" key="1">
    <source>
        <dbReference type="ARBA" id="ARBA00004167"/>
    </source>
</evidence>
<dbReference type="GO" id="GO:0007166">
    <property type="term" value="P:cell surface receptor signaling pathway"/>
    <property type="evidence" value="ECO:0000318"/>
    <property type="project" value="GO_Central"/>
</dbReference>
<dbReference type="Proteomes" id="UP000215914">
    <property type="component" value="Chromosome 2"/>
</dbReference>
<evidence type="ECO:0000256" key="13">
    <source>
        <dbReference type="SAM" id="Phobius"/>
    </source>
</evidence>
<dbReference type="PROSITE" id="PS00107">
    <property type="entry name" value="PROTEIN_KINASE_ATP"/>
    <property type="match status" value="1"/>
</dbReference>
<dbReference type="InParanoid" id="A0A251VFL9"/>
<evidence type="ECO:0000256" key="10">
    <source>
        <dbReference type="ARBA" id="ARBA00023136"/>
    </source>
</evidence>
<evidence type="ECO:0000256" key="2">
    <source>
        <dbReference type="ARBA" id="ARBA00022527"/>
    </source>
</evidence>
<reference evidence="16 18" key="1">
    <citation type="journal article" date="2017" name="Nature">
        <title>The sunflower genome provides insights into oil metabolism, flowering and Asterid evolution.</title>
        <authorList>
            <person name="Badouin H."/>
            <person name="Gouzy J."/>
            <person name="Grassa C.J."/>
            <person name="Murat F."/>
            <person name="Staton S.E."/>
            <person name="Cottret L."/>
            <person name="Lelandais-Briere C."/>
            <person name="Owens G.L."/>
            <person name="Carrere S."/>
            <person name="Mayjonade B."/>
            <person name="Legrand L."/>
            <person name="Gill N."/>
            <person name="Kane N.C."/>
            <person name="Bowers J.E."/>
            <person name="Hubner S."/>
            <person name="Bellec A."/>
            <person name="Berard A."/>
            <person name="Berges H."/>
            <person name="Blanchet N."/>
            <person name="Boniface M.C."/>
            <person name="Brunel D."/>
            <person name="Catrice O."/>
            <person name="Chaidir N."/>
            <person name="Claudel C."/>
            <person name="Donnadieu C."/>
            <person name="Faraut T."/>
            <person name="Fievet G."/>
            <person name="Helmstetter N."/>
            <person name="King M."/>
            <person name="Knapp S.J."/>
            <person name="Lai Z."/>
            <person name="Le Paslier M.C."/>
            <person name="Lippi Y."/>
            <person name="Lorenzon L."/>
            <person name="Mandel J.R."/>
            <person name="Marage G."/>
            <person name="Marchand G."/>
            <person name="Marquand E."/>
            <person name="Bret-Mestries E."/>
            <person name="Morien E."/>
            <person name="Nambeesan S."/>
            <person name="Nguyen T."/>
            <person name="Pegot-Espagnet P."/>
            <person name="Pouilly N."/>
            <person name="Raftis F."/>
            <person name="Sallet E."/>
            <person name="Schiex T."/>
            <person name="Thomas J."/>
            <person name="Vandecasteele C."/>
            <person name="Vares D."/>
            <person name="Vear F."/>
            <person name="Vautrin S."/>
            <person name="Crespi M."/>
            <person name="Mangin B."/>
            <person name="Burke J.M."/>
            <person name="Salse J."/>
            <person name="Munos S."/>
            <person name="Vincourt P."/>
            <person name="Rieseberg L.H."/>
            <person name="Langlade N.B."/>
        </authorList>
    </citation>
    <scope>NUCLEOTIDE SEQUENCE [LARGE SCALE GENOMIC DNA]</scope>
    <source>
        <strain evidence="18">cv. SF193</strain>
        <tissue evidence="16">Leaves</tissue>
    </source>
</reference>
<dbReference type="Gene3D" id="1.10.510.10">
    <property type="entry name" value="Transferase(Phosphotransferase) domain 1"/>
    <property type="match status" value="1"/>
</dbReference>
<keyword evidence="8 12" id="KW-0067">ATP-binding</keyword>
<dbReference type="InterPro" id="IPR001245">
    <property type="entry name" value="Ser-Thr/Tyr_kinase_cat_dom"/>
</dbReference>
<dbReference type="InterPro" id="IPR011009">
    <property type="entry name" value="Kinase-like_dom_sf"/>
</dbReference>
<evidence type="ECO:0000256" key="7">
    <source>
        <dbReference type="ARBA" id="ARBA00022777"/>
    </source>
</evidence>
<reference evidence="16" key="3">
    <citation type="submission" date="2020-06" db="EMBL/GenBank/DDBJ databases">
        <title>Helianthus annuus Genome sequencing and assembly Release 2.</title>
        <authorList>
            <person name="Gouzy J."/>
            <person name="Langlade N."/>
            <person name="Munos S."/>
        </authorList>
    </citation>
    <scope>NUCLEOTIDE SEQUENCE</scope>
    <source>
        <tissue evidence="16">Leaves</tissue>
    </source>
</reference>
<evidence type="ECO:0000256" key="8">
    <source>
        <dbReference type="ARBA" id="ARBA00022840"/>
    </source>
</evidence>
<dbReference type="Pfam" id="PF07714">
    <property type="entry name" value="PK_Tyr_Ser-Thr"/>
    <property type="match status" value="1"/>
</dbReference>
<evidence type="ECO:0000256" key="14">
    <source>
        <dbReference type="SAM" id="SignalP"/>
    </source>
</evidence>
<evidence type="ECO:0000313" key="17">
    <source>
        <dbReference type="EMBL" id="OTG34437.1"/>
    </source>
</evidence>
<dbReference type="GO" id="GO:0004674">
    <property type="term" value="F:protein serine/threonine kinase activity"/>
    <property type="evidence" value="ECO:0007669"/>
    <property type="project" value="UniProtKB-KW"/>
</dbReference>
<keyword evidence="10 13" id="KW-0472">Membrane</keyword>
<evidence type="ECO:0000313" key="16">
    <source>
        <dbReference type="EMBL" id="KAF5817837.1"/>
    </source>
</evidence>
<evidence type="ECO:0000256" key="6">
    <source>
        <dbReference type="ARBA" id="ARBA00022741"/>
    </source>
</evidence>
<keyword evidence="5 14" id="KW-0732">Signal</keyword>
<dbReference type="SMART" id="SM00220">
    <property type="entry name" value="S_TKc"/>
    <property type="match status" value="1"/>
</dbReference>
<dbReference type="OrthoDB" id="4062651at2759"/>
<dbReference type="PANTHER" id="PTHR46008">
    <property type="entry name" value="LEAF RUST 10 DISEASE-RESISTANCE LOCUS RECEPTOR-LIKE PROTEIN KINASE-LIKE 1.4"/>
    <property type="match status" value="1"/>
</dbReference>
<evidence type="ECO:0000256" key="12">
    <source>
        <dbReference type="PROSITE-ProRule" id="PRU10141"/>
    </source>
</evidence>
<gene>
    <name evidence="17" type="ORF">HannXRQ_Chr02g0045811</name>
    <name evidence="16" type="ORF">HanXRQr2_Chr02g0057671</name>
</gene>
<dbReference type="InterPro" id="IPR000719">
    <property type="entry name" value="Prot_kinase_dom"/>
</dbReference>
<dbReference type="InterPro" id="IPR008271">
    <property type="entry name" value="Ser/Thr_kinase_AS"/>
</dbReference>
<evidence type="ECO:0000259" key="15">
    <source>
        <dbReference type="PROSITE" id="PS50011"/>
    </source>
</evidence>
<feature type="signal peptide" evidence="14">
    <location>
        <begin position="1"/>
        <end position="24"/>
    </location>
</feature>
<dbReference type="Gene3D" id="2.10.25.10">
    <property type="entry name" value="Laminin"/>
    <property type="match status" value="1"/>
</dbReference>
<evidence type="ECO:0000256" key="3">
    <source>
        <dbReference type="ARBA" id="ARBA00022679"/>
    </source>
</evidence>
<dbReference type="GO" id="GO:0005524">
    <property type="term" value="F:ATP binding"/>
    <property type="evidence" value="ECO:0007669"/>
    <property type="project" value="UniProtKB-UniRule"/>
</dbReference>
<reference evidence="17" key="2">
    <citation type="submission" date="2017-02" db="EMBL/GenBank/DDBJ databases">
        <title>Sunflower complete genome.</title>
        <authorList>
            <person name="Langlade N."/>
            <person name="Munos S."/>
        </authorList>
    </citation>
    <scope>NUCLEOTIDE SEQUENCE [LARGE SCALE GENOMIC DNA]</scope>
    <source>
        <tissue evidence="17">Leaves</tissue>
    </source>
</reference>
<dbReference type="FunFam" id="1.10.510.10:FF:000161">
    <property type="entry name" value="Wall-associated receptor kinase-like 20"/>
    <property type="match status" value="1"/>
</dbReference>
<name>A0A251VFL9_HELAN</name>
<dbReference type="EMBL" id="MNCJ02000317">
    <property type="protein sequence ID" value="KAF5817837.1"/>
    <property type="molecule type" value="Genomic_DNA"/>
</dbReference>
<dbReference type="Gramene" id="mRNA:HanXRQr2_Chr02g0057671">
    <property type="protein sequence ID" value="mRNA:HanXRQr2_Chr02g0057671"/>
    <property type="gene ID" value="HanXRQr2_Chr02g0057671"/>
</dbReference>
<accession>A0A251VFL9</accession>
<dbReference type="EMBL" id="CM007891">
    <property type="protein sequence ID" value="OTG34437.1"/>
    <property type="molecule type" value="Genomic_DNA"/>
</dbReference>
<feature type="domain" description="Protein kinase" evidence="15">
    <location>
        <begin position="334"/>
        <end position="615"/>
    </location>
</feature>
<keyword evidence="18" id="KW-1185">Reference proteome</keyword>
<keyword evidence="7 17" id="KW-0418">Kinase</keyword>
<evidence type="ECO:0000256" key="11">
    <source>
        <dbReference type="ARBA" id="ARBA00023180"/>
    </source>
</evidence>
<dbReference type="AlphaFoldDB" id="A0A251VFL9"/>
<keyword evidence="4 13" id="KW-0812">Transmembrane</keyword>
<keyword evidence="3 16" id="KW-0808">Transferase</keyword>
<dbReference type="InterPro" id="IPR017441">
    <property type="entry name" value="Protein_kinase_ATP_BS"/>
</dbReference>
<keyword evidence="2" id="KW-0723">Serine/threonine-protein kinase</keyword>
<protein>
    <submittedName>
        <fullName evidence="17">Putative serine-threonine/tyrosine-protein kinase catalytic domain-containing protein</fullName>
    </submittedName>
</protein>
<sequence>MFDLKFFIFIFISTLISIFPSITSQKPYCNQTCSGTILNDIPYPIGFSSGCEIQLNCTPNGTVLIEDFTVHQIKPDYILVGLPAECGRAVETLHRLYGDHYAPTSDNAILMENCTKRIQTCSVPQSMMQPNLDFDCDRRGDDFGNVSCYSGDMGIMFLDYENVTKTGCRSLLLGMVVKIVGVNSAVSLNVQMVKLGWWLKGGCQCSDDAICTRVVSPVDGSDGYRCRCKDGYDGDGYKASSGCRPKAISISSSGCSSSDFLFGHCHGSKRAGVLVGIIVIVVPLIAIVWLSYCYIRHRTIAKSRGKSNRRLCQAKGITIPIYSYKEIENATNGFSDKQKLGTGAYGTVYKGKIRKGEWVAIKRIKHIYDGDDVDQVMNEIILLSVVSHPNLVRLLGCSFDKNDQILIYEFMPNGTLLEHLQKERGNGLPWPVRLTIATEIAQAIAHLHSRKPPIYHRDVKSCNILLDYNFKTKVADFGLSRLGITESSHISTAPRGTPGYLDPEYHRNFHLTDKSDVYSFGVVLVEIITALKAVDFSRRHSEVNLASLAIDRIGKGNLDEIIDPFLKPIQDVSTMNSIRKVAEVAFRCLAFDSEMRPPMIEVASELEKIKESNFVS</sequence>
<evidence type="ECO:0000256" key="9">
    <source>
        <dbReference type="ARBA" id="ARBA00022989"/>
    </source>
</evidence>
<evidence type="ECO:0000256" key="5">
    <source>
        <dbReference type="ARBA" id="ARBA00022729"/>
    </source>
</evidence>
<evidence type="ECO:0000256" key="4">
    <source>
        <dbReference type="ARBA" id="ARBA00022692"/>
    </source>
</evidence>
<keyword evidence="9 13" id="KW-1133">Transmembrane helix</keyword>
<dbReference type="SUPFAM" id="SSF56112">
    <property type="entry name" value="Protein kinase-like (PK-like)"/>
    <property type="match status" value="1"/>
</dbReference>
<keyword evidence="11" id="KW-0325">Glycoprotein</keyword>
<evidence type="ECO:0000313" key="18">
    <source>
        <dbReference type="Proteomes" id="UP000215914"/>
    </source>
</evidence>
<dbReference type="Gene3D" id="3.30.200.20">
    <property type="entry name" value="Phosphorylase Kinase, domain 1"/>
    <property type="match status" value="1"/>
</dbReference>
<dbReference type="GO" id="GO:0005886">
    <property type="term" value="C:plasma membrane"/>
    <property type="evidence" value="ECO:0000318"/>
    <property type="project" value="GO_Central"/>
</dbReference>
<dbReference type="PROSITE" id="PS00108">
    <property type="entry name" value="PROTEIN_KINASE_ST"/>
    <property type="match status" value="1"/>
</dbReference>
<proteinExistence type="predicted"/>